<evidence type="ECO:0000256" key="7">
    <source>
        <dbReference type="ARBA" id="ARBA00022737"/>
    </source>
</evidence>
<keyword evidence="5" id="KW-0001">2Fe-2S</keyword>
<evidence type="ECO:0000313" key="17">
    <source>
        <dbReference type="EMBL" id="GAP41313.1"/>
    </source>
</evidence>
<dbReference type="Gene3D" id="3.10.20.740">
    <property type="match status" value="1"/>
</dbReference>
<protein>
    <submittedName>
        <fullName evidence="17">NAD(P)-dependent iron-only hydrogenase catalytic subunit</fullName>
    </submittedName>
</protein>
<dbReference type="GO" id="GO:0051539">
    <property type="term" value="F:4 iron, 4 sulfur cluster binding"/>
    <property type="evidence" value="ECO:0007669"/>
    <property type="project" value="UniProtKB-KW"/>
</dbReference>
<comment type="similarity">
    <text evidence="3">Belongs to the complex I 75 kDa subunit family.</text>
</comment>
<dbReference type="GO" id="GO:0051537">
    <property type="term" value="F:2 iron, 2 sulfur cluster binding"/>
    <property type="evidence" value="ECO:0007669"/>
    <property type="project" value="UniProtKB-KW"/>
</dbReference>
<dbReference type="AlphaFoldDB" id="A0A0S7BUR4"/>
<feature type="domain" description="4Fe-4S His(Cys)3-ligated-type" evidence="16">
    <location>
        <begin position="78"/>
        <end position="117"/>
    </location>
</feature>
<dbReference type="SUPFAM" id="SSF54862">
    <property type="entry name" value="4Fe-4S ferredoxins"/>
    <property type="match status" value="1"/>
</dbReference>
<dbReference type="Pfam" id="PF12838">
    <property type="entry name" value="Fer4_7"/>
    <property type="match status" value="1"/>
</dbReference>
<dbReference type="FunFam" id="3.30.70.20:FF:000035">
    <property type="entry name" value="Iron hydrogenase 1"/>
    <property type="match status" value="1"/>
</dbReference>
<dbReference type="SMART" id="SM00929">
    <property type="entry name" value="NADH-G_4Fe-4S_3"/>
    <property type="match status" value="1"/>
</dbReference>
<keyword evidence="18" id="KW-1185">Reference proteome</keyword>
<dbReference type="InterPro" id="IPR009016">
    <property type="entry name" value="Fe_hydrogenase"/>
</dbReference>
<dbReference type="GO" id="GO:0042773">
    <property type="term" value="P:ATP synthesis coupled electron transport"/>
    <property type="evidence" value="ECO:0007669"/>
    <property type="project" value="InterPro"/>
</dbReference>
<keyword evidence="6" id="KW-0479">Metal-binding</keyword>
<evidence type="ECO:0000256" key="3">
    <source>
        <dbReference type="ARBA" id="ARBA00005404"/>
    </source>
</evidence>
<dbReference type="Pfam" id="PF02256">
    <property type="entry name" value="Fe_hyd_SSU"/>
    <property type="match status" value="1"/>
</dbReference>
<dbReference type="Gene3D" id="3.40.950.10">
    <property type="entry name" value="Fe-only Hydrogenase (Larger Subunit), Chain L, domain 3"/>
    <property type="match status" value="1"/>
</dbReference>
<keyword evidence="9" id="KW-0408">Iron</keyword>
<accession>A0A0S7BUR4</accession>
<comment type="subcellular location">
    <subcellularLocation>
        <location evidence="2">Membrane</location>
    </subcellularLocation>
</comment>
<evidence type="ECO:0000256" key="4">
    <source>
        <dbReference type="ARBA" id="ARBA00022485"/>
    </source>
</evidence>
<evidence type="ECO:0000259" key="14">
    <source>
        <dbReference type="PROSITE" id="PS51085"/>
    </source>
</evidence>
<dbReference type="Gene3D" id="4.10.260.20">
    <property type="entry name" value="Iron hydrogenase, small subunit"/>
    <property type="match status" value="1"/>
</dbReference>
<dbReference type="OrthoDB" id="9805142at2"/>
<gene>
    <name evidence="17" type="ORF">ATC1_131298</name>
</gene>
<dbReference type="PROSITE" id="PS51379">
    <property type="entry name" value="4FE4S_FER_2"/>
    <property type="match status" value="2"/>
</dbReference>
<evidence type="ECO:0000313" key="18">
    <source>
        <dbReference type="Proteomes" id="UP000053370"/>
    </source>
</evidence>
<sequence length="579" mass="63925">MAGYVKINDRDVKIEGEKNLLEMIQKTGIDMPTFCYHSELSIYGACRLCVVETDKGQIISSCSTPPANGMIIKTHTPRLIQIRKMMLELLLANHDRECTTCSKSGKCKLQELCNKFGIDTIRFAADKQMLPIDRTSVSITRDENKCILCGDCVRTCAEIQGIGAIDFANRSSKTRVMSAFNRGLAETNCINCGQCIAVCPTGALTSPSKVNLIWKKLYDPEVKVVMSIAPAVRVAIGEEFGENPGVVETGRLVAAIKKLGFDQVFDTCYSADLTTWEETTEFLKRFTKKENLPHFTSCCPAWVKACETLYPEKIKNLSTCKSPQAMDASLLVHHYVEEQGIPRDKLFIVSVMPCVAKKFEAARSELSTNGYQDVDAVITTSELAKMIKSAGIVFNELQEESFDIPYGLSTGSAVIYGMTGGVATAVVREATYLLTGLRITDIEMSPVDGFPGLRSALVDLPDGSQVKLAVVSGMGNVRRVLEALDSKQLEYDIVEIMACPGGCVGGGGQPLPNEMKQRNKRMNGLHVADTRQQIRIARDNVLVCELYDKWLKEPNSEVSHQYLHTHYHIRPTETEIPNS</sequence>
<dbReference type="InterPro" id="IPR000283">
    <property type="entry name" value="NADH_UbQ_OxRdtase_75kDa_su_CS"/>
</dbReference>
<dbReference type="InterPro" id="IPR004108">
    <property type="entry name" value="Fe_hydrogenase_lsu_C"/>
</dbReference>
<dbReference type="InterPro" id="IPR036010">
    <property type="entry name" value="2Fe-2S_ferredoxin-like_sf"/>
</dbReference>
<dbReference type="NCBIfam" id="TIGR02512">
    <property type="entry name" value="FeFe_hydrog_A"/>
    <property type="match status" value="1"/>
</dbReference>
<evidence type="ECO:0000256" key="1">
    <source>
        <dbReference type="ARBA" id="ARBA00001966"/>
    </source>
</evidence>
<dbReference type="EMBL" id="DF968181">
    <property type="protein sequence ID" value="GAP41313.1"/>
    <property type="molecule type" value="Genomic_DNA"/>
</dbReference>
<dbReference type="RefSeq" id="WP_062282260.1">
    <property type="nucleotide sequence ID" value="NZ_DF968181.1"/>
</dbReference>
<evidence type="ECO:0000256" key="6">
    <source>
        <dbReference type="ARBA" id="ARBA00022723"/>
    </source>
</evidence>
<dbReference type="PROSITE" id="PS51839">
    <property type="entry name" value="4FE4S_HC3"/>
    <property type="match status" value="1"/>
</dbReference>
<dbReference type="InterPro" id="IPR017896">
    <property type="entry name" value="4Fe4S_Fe-S-bd"/>
</dbReference>
<proteinExistence type="inferred from homology"/>
<dbReference type="GO" id="GO:0008901">
    <property type="term" value="F:ferredoxin hydrogenase activity"/>
    <property type="evidence" value="ECO:0007669"/>
    <property type="project" value="InterPro"/>
</dbReference>
<organism evidence="17">
    <name type="scientific">Flexilinea flocculi</name>
    <dbReference type="NCBI Taxonomy" id="1678840"/>
    <lineage>
        <taxon>Bacteria</taxon>
        <taxon>Bacillati</taxon>
        <taxon>Chloroflexota</taxon>
        <taxon>Anaerolineae</taxon>
        <taxon>Anaerolineales</taxon>
        <taxon>Anaerolineaceae</taxon>
        <taxon>Flexilinea</taxon>
    </lineage>
</organism>
<dbReference type="SUPFAM" id="SSF54292">
    <property type="entry name" value="2Fe-2S ferredoxin-like"/>
    <property type="match status" value="1"/>
</dbReference>
<dbReference type="PATRIC" id="fig|1678840.3.peg.2750"/>
<keyword evidence="10" id="KW-0411">Iron-sulfur</keyword>
<dbReference type="Pfam" id="PF10588">
    <property type="entry name" value="NADH-G_4Fe-4S_3"/>
    <property type="match status" value="1"/>
</dbReference>
<comment type="cofactor">
    <cofactor evidence="1">
        <name>[4Fe-4S] cluster</name>
        <dbReference type="ChEBI" id="CHEBI:49883"/>
    </cofactor>
</comment>
<dbReference type="GO" id="GO:0016020">
    <property type="term" value="C:membrane"/>
    <property type="evidence" value="ECO:0007669"/>
    <property type="project" value="UniProtKB-SubCell"/>
</dbReference>
<keyword evidence="8" id="KW-1278">Translocase</keyword>
<dbReference type="PROSITE" id="PS00641">
    <property type="entry name" value="COMPLEX1_75K_1"/>
    <property type="match status" value="1"/>
</dbReference>
<dbReference type="Gene3D" id="3.30.70.20">
    <property type="match status" value="1"/>
</dbReference>
<keyword evidence="4" id="KW-0004">4Fe-4S</keyword>
<dbReference type="InterPro" id="IPR003149">
    <property type="entry name" value="Fe_hydrogenase_ssu"/>
</dbReference>
<keyword evidence="11" id="KW-0520">NAD</keyword>
<evidence type="ECO:0000259" key="15">
    <source>
        <dbReference type="PROSITE" id="PS51379"/>
    </source>
</evidence>
<dbReference type="InterPro" id="IPR050340">
    <property type="entry name" value="Cytosolic_Fe-S_CAF"/>
</dbReference>
<dbReference type="PANTHER" id="PTHR11615">
    <property type="entry name" value="NITRATE, FORMATE, IRON DEHYDROGENASE"/>
    <property type="match status" value="1"/>
</dbReference>
<evidence type="ECO:0000256" key="13">
    <source>
        <dbReference type="ARBA" id="ARBA00034078"/>
    </source>
</evidence>
<dbReference type="InterPro" id="IPR013352">
    <property type="entry name" value="Fe_hydrogenase_subset"/>
</dbReference>
<evidence type="ECO:0000256" key="10">
    <source>
        <dbReference type="ARBA" id="ARBA00023014"/>
    </source>
</evidence>
<dbReference type="PROSITE" id="PS00198">
    <property type="entry name" value="4FE4S_FER_1"/>
    <property type="match status" value="1"/>
</dbReference>
<evidence type="ECO:0000256" key="2">
    <source>
        <dbReference type="ARBA" id="ARBA00004370"/>
    </source>
</evidence>
<dbReference type="CDD" id="cd00207">
    <property type="entry name" value="fer2"/>
    <property type="match status" value="1"/>
</dbReference>
<dbReference type="Gene3D" id="3.40.50.1780">
    <property type="match status" value="1"/>
</dbReference>
<evidence type="ECO:0000256" key="9">
    <source>
        <dbReference type="ARBA" id="ARBA00023004"/>
    </source>
</evidence>
<dbReference type="Proteomes" id="UP000053370">
    <property type="component" value="Unassembled WGS sequence"/>
</dbReference>
<evidence type="ECO:0000256" key="8">
    <source>
        <dbReference type="ARBA" id="ARBA00022967"/>
    </source>
</evidence>
<dbReference type="Pfam" id="PF13510">
    <property type="entry name" value="Fer2_4"/>
    <property type="match status" value="1"/>
</dbReference>
<dbReference type="Pfam" id="PF02906">
    <property type="entry name" value="Fe_hyd_lg_C"/>
    <property type="match status" value="1"/>
</dbReference>
<reference evidence="17" key="1">
    <citation type="journal article" date="2015" name="Genome Announc.">
        <title>Draft Genome Sequence of Anaerolineae Strain TC1, a Novel Isolate from a Methanogenic Wastewater Treatment System.</title>
        <authorList>
            <person name="Matsuura N."/>
            <person name="Tourlousse D.M."/>
            <person name="Sun L."/>
            <person name="Toyonaga M."/>
            <person name="Kuroda K."/>
            <person name="Ohashi A."/>
            <person name="Cruz R."/>
            <person name="Yamaguchi T."/>
            <person name="Sekiguchi Y."/>
        </authorList>
    </citation>
    <scope>NUCLEOTIDE SEQUENCE [LARGE SCALE GENOMIC DNA]</scope>
    <source>
        <strain evidence="17">TC1</strain>
    </source>
</reference>
<feature type="domain" description="4Fe-4S ferredoxin-type" evidence="15">
    <location>
        <begin position="180"/>
        <end position="209"/>
    </location>
</feature>
<dbReference type="FunFam" id="3.10.20.740:FF:000004">
    <property type="entry name" value="NADH-quinone oxidoreductase"/>
    <property type="match status" value="1"/>
</dbReference>
<dbReference type="InterPro" id="IPR036991">
    <property type="entry name" value="Fe_hydrogenase_ssu_sf"/>
</dbReference>
<evidence type="ECO:0000256" key="5">
    <source>
        <dbReference type="ARBA" id="ARBA00022714"/>
    </source>
</evidence>
<dbReference type="InterPro" id="IPR017900">
    <property type="entry name" value="4Fe4S_Fe_S_CS"/>
</dbReference>
<dbReference type="SUPFAM" id="SSF53920">
    <property type="entry name" value="Fe-only hydrogenase"/>
    <property type="match status" value="1"/>
</dbReference>
<keyword evidence="12" id="KW-0472">Membrane</keyword>
<feature type="domain" description="2Fe-2S ferredoxin-type" evidence="14">
    <location>
        <begin position="3"/>
        <end position="78"/>
    </location>
</feature>
<dbReference type="PROSITE" id="PS51085">
    <property type="entry name" value="2FE2S_FER_2"/>
    <property type="match status" value="1"/>
</dbReference>
<evidence type="ECO:0000259" key="16">
    <source>
        <dbReference type="PROSITE" id="PS51839"/>
    </source>
</evidence>
<comment type="cofactor">
    <cofactor evidence="13">
        <name>[2Fe-2S] cluster</name>
        <dbReference type="ChEBI" id="CHEBI:190135"/>
    </cofactor>
</comment>
<name>A0A0S7BUR4_9CHLR</name>
<keyword evidence="7" id="KW-0677">Repeat</keyword>
<feature type="domain" description="4Fe-4S ferredoxin-type" evidence="15">
    <location>
        <begin position="137"/>
        <end position="167"/>
    </location>
</feature>
<dbReference type="InterPro" id="IPR019574">
    <property type="entry name" value="NADH_UbQ_OxRdtase_Gsu_4Fe4S-bd"/>
</dbReference>
<dbReference type="STRING" id="1678840.ATC1_131298"/>
<dbReference type="SMART" id="SM00902">
    <property type="entry name" value="Fe_hyd_SSU"/>
    <property type="match status" value="1"/>
</dbReference>
<dbReference type="InterPro" id="IPR001041">
    <property type="entry name" value="2Fe-2S_ferredoxin-type"/>
</dbReference>
<dbReference type="GO" id="GO:0008137">
    <property type="term" value="F:NADH dehydrogenase (ubiquinone) activity"/>
    <property type="evidence" value="ECO:0007669"/>
    <property type="project" value="InterPro"/>
</dbReference>
<evidence type="ECO:0000256" key="12">
    <source>
        <dbReference type="ARBA" id="ARBA00023136"/>
    </source>
</evidence>
<dbReference type="GO" id="GO:0005506">
    <property type="term" value="F:iron ion binding"/>
    <property type="evidence" value="ECO:0007669"/>
    <property type="project" value="InterPro"/>
</dbReference>
<evidence type="ECO:0000256" key="11">
    <source>
        <dbReference type="ARBA" id="ARBA00023027"/>
    </source>
</evidence>